<dbReference type="EMBL" id="BMAW01094376">
    <property type="protein sequence ID" value="GFS65136.1"/>
    <property type="molecule type" value="Genomic_DNA"/>
</dbReference>
<protein>
    <submittedName>
        <fullName evidence="1">Uncharacterized protein</fullName>
    </submittedName>
</protein>
<dbReference type="AlphaFoldDB" id="A0A8X6JX56"/>
<sequence>MLKKRFTDCRETNRLGWRTKPKKRRGRNDIRRSMNVKRLCPSSHQMLGRRKERMNEYVGDSIFGKSRLVAMRRPGGIYRSEVWVKTCTYPATLYPGDGLVYFM</sequence>
<keyword evidence="2" id="KW-1185">Reference proteome</keyword>
<name>A0A8X6JX56_NEPPI</name>
<evidence type="ECO:0000313" key="1">
    <source>
        <dbReference type="EMBL" id="GFS65136.1"/>
    </source>
</evidence>
<proteinExistence type="predicted"/>
<comment type="caution">
    <text evidence="1">The sequence shown here is derived from an EMBL/GenBank/DDBJ whole genome shotgun (WGS) entry which is preliminary data.</text>
</comment>
<organism evidence="1 2">
    <name type="scientific">Nephila pilipes</name>
    <name type="common">Giant wood spider</name>
    <name type="synonym">Nephila maculata</name>
    <dbReference type="NCBI Taxonomy" id="299642"/>
    <lineage>
        <taxon>Eukaryota</taxon>
        <taxon>Metazoa</taxon>
        <taxon>Ecdysozoa</taxon>
        <taxon>Arthropoda</taxon>
        <taxon>Chelicerata</taxon>
        <taxon>Arachnida</taxon>
        <taxon>Araneae</taxon>
        <taxon>Araneomorphae</taxon>
        <taxon>Entelegynae</taxon>
        <taxon>Araneoidea</taxon>
        <taxon>Nephilidae</taxon>
        <taxon>Nephila</taxon>
    </lineage>
</organism>
<gene>
    <name evidence="1" type="ORF">NPIL_255531</name>
</gene>
<evidence type="ECO:0000313" key="2">
    <source>
        <dbReference type="Proteomes" id="UP000887013"/>
    </source>
</evidence>
<reference evidence="1" key="1">
    <citation type="submission" date="2020-08" db="EMBL/GenBank/DDBJ databases">
        <title>Multicomponent nature underlies the extraordinary mechanical properties of spider dragline silk.</title>
        <authorList>
            <person name="Kono N."/>
            <person name="Nakamura H."/>
            <person name="Mori M."/>
            <person name="Yoshida Y."/>
            <person name="Ohtoshi R."/>
            <person name="Malay A.D."/>
            <person name="Moran D.A.P."/>
            <person name="Tomita M."/>
            <person name="Numata K."/>
            <person name="Arakawa K."/>
        </authorList>
    </citation>
    <scope>NUCLEOTIDE SEQUENCE</scope>
</reference>
<accession>A0A8X6JX56</accession>
<dbReference type="Proteomes" id="UP000887013">
    <property type="component" value="Unassembled WGS sequence"/>
</dbReference>